<feature type="domain" description="Orotidine 5'-phosphate decarboxylase" evidence="8">
    <location>
        <begin position="15"/>
        <end position="286"/>
    </location>
</feature>
<dbReference type="HAMAP" id="MF_01215">
    <property type="entry name" value="OMPdecase_type2"/>
    <property type="match status" value="1"/>
</dbReference>
<dbReference type="EMBL" id="JACRSR010000005">
    <property type="protein sequence ID" value="MBC8532174.1"/>
    <property type="molecule type" value="Genomic_DNA"/>
</dbReference>
<dbReference type="EC" id="4.1.1.23" evidence="7"/>
<dbReference type="GO" id="GO:0006207">
    <property type="term" value="P:'de novo' pyrimidine nucleobase biosynthetic process"/>
    <property type="evidence" value="ECO:0007669"/>
    <property type="project" value="InterPro"/>
</dbReference>
<evidence type="ECO:0000256" key="2">
    <source>
        <dbReference type="ARBA" id="ARBA00008847"/>
    </source>
</evidence>
<dbReference type="InterPro" id="IPR018089">
    <property type="entry name" value="OMPdecase_AS"/>
</dbReference>
<dbReference type="Pfam" id="PF00215">
    <property type="entry name" value="OMPdecase"/>
    <property type="match status" value="1"/>
</dbReference>
<dbReference type="PANTHER" id="PTHR43375">
    <property type="entry name" value="OROTIDINE 5'-PHOSPHATE DECARBOXYLASE"/>
    <property type="match status" value="1"/>
</dbReference>
<dbReference type="Gene3D" id="3.20.20.70">
    <property type="entry name" value="Aldolase class I"/>
    <property type="match status" value="1"/>
</dbReference>
<dbReference type="SUPFAM" id="SSF51366">
    <property type="entry name" value="Ribulose-phoshate binding barrel"/>
    <property type="match status" value="1"/>
</dbReference>
<dbReference type="Proteomes" id="UP000623172">
    <property type="component" value="Unassembled WGS sequence"/>
</dbReference>
<comment type="pathway">
    <text evidence="1 7">Pyrimidine metabolism; UMP biosynthesis via de novo pathway; UMP from orotate: step 2/2.</text>
</comment>
<dbReference type="InterPro" id="IPR001754">
    <property type="entry name" value="OMPdeCOase_dom"/>
</dbReference>
<dbReference type="NCBIfam" id="TIGR02127">
    <property type="entry name" value="pyrF_sub2"/>
    <property type="match status" value="1"/>
</dbReference>
<protein>
    <recommendedName>
        <fullName evidence="7">Orotidine 5'-phosphate decarboxylase</fullName>
        <ecNumber evidence="7">4.1.1.23</ecNumber>
    </recommendedName>
    <alternativeName>
        <fullName evidence="7">OMP decarboxylase</fullName>
        <shortName evidence="7">OMPDCase</shortName>
        <shortName evidence="7">OMPdecase</shortName>
    </alternativeName>
</protein>
<dbReference type="GO" id="GO:0004590">
    <property type="term" value="F:orotidine-5'-phosphate decarboxylase activity"/>
    <property type="evidence" value="ECO:0007669"/>
    <property type="project" value="UniProtKB-UniRule"/>
</dbReference>
<comment type="similarity">
    <text evidence="2 7">Belongs to the OMP decarboxylase family. Type 2 subfamily.</text>
</comment>
<evidence type="ECO:0000256" key="7">
    <source>
        <dbReference type="HAMAP-Rule" id="MF_01215"/>
    </source>
</evidence>
<gene>
    <name evidence="7 9" type="primary">pyrF</name>
    <name evidence="9" type="ORF">H8696_09995</name>
</gene>
<evidence type="ECO:0000313" key="9">
    <source>
        <dbReference type="EMBL" id="MBC8532174.1"/>
    </source>
</evidence>
<sequence length="304" mass="32614">MIDRLIEAIEAKKNPTVLGLDTRIEYFPEKFASGFDLTTFSGAADGIIAYNKALMDALFGTVPAVKIQLAYYEMYGLEGLRAFAETIGYAKKKGFVVMVDGKRNDIGATATAYAAAYLGETPLAGENARAFDADYLTVNPYLGSDGVLPFVEACKAQDKGIFVLVKTSNPSSGQLQDLVVEGESIYQRVGRLVVEWGKELIGKYGYSDVGAVVGATYPEQGAELRRLLPSVFFLVPGYGAQGGGGKELAGCFDGSGRGAIVNASRSLLCAYKKHGGDFDEAAFAEAKRMREDLAEAVALRRERS</sequence>
<evidence type="ECO:0000259" key="8">
    <source>
        <dbReference type="SMART" id="SM00934"/>
    </source>
</evidence>
<reference evidence="9" key="1">
    <citation type="submission" date="2020-08" db="EMBL/GenBank/DDBJ databases">
        <title>Genome public.</title>
        <authorList>
            <person name="Liu C."/>
            <person name="Sun Q."/>
        </authorList>
    </citation>
    <scope>NUCLEOTIDE SEQUENCE</scope>
    <source>
        <strain evidence="9">NSJ-53</strain>
    </source>
</reference>
<keyword evidence="4 7" id="KW-0665">Pyrimidine biosynthesis</keyword>
<evidence type="ECO:0000256" key="3">
    <source>
        <dbReference type="ARBA" id="ARBA00022793"/>
    </source>
</evidence>
<evidence type="ECO:0000313" key="10">
    <source>
        <dbReference type="Proteomes" id="UP000623172"/>
    </source>
</evidence>
<dbReference type="GO" id="GO:0044205">
    <property type="term" value="P:'de novo' UMP biosynthetic process"/>
    <property type="evidence" value="ECO:0007669"/>
    <property type="project" value="UniProtKB-UniRule"/>
</dbReference>
<dbReference type="InterPro" id="IPR011060">
    <property type="entry name" value="RibuloseP-bd_barrel"/>
</dbReference>
<evidence type="ECO:0000256" key="6">
    <source>
        <dbReference type="ARBA" id="ARBA00049157"/>
    </source>
</evidence>
<organism evidence="9 10">
    <name type="scientific">Gehongia tenuis</name>
    <dbReference type="NCBI Taxonomy" id="2763655"/>
    <lineage>
        <taxon>Bacteria</taxon>
        <taxon>Bacillati</taxon>
        <taxon>Bacillota</taxon>
        <taxon>Clostridia</taxon>
        <taxon>Christensenellales</taxon>
        <taxon>Christensenellaceae</taxon>
        <taxon>Gehongia</taxon>
    </lineage>
</organism>
<dbReference type="InterPro" id="IPR011995">
    <property type="entry name" value="OMPdecase_type-2"/>
</dbReference>
<dbReference type="SMART" id="SM00934">
    <property type="entry name" value="OMPdecase"/>
    <property type="match status" value="1"/>
</dbReference>
<name>A0A926HPZ2_9FIRM</name>
<dbReference type="AlphaFoldDB" id="A0A926HPZ2"/>
<dbReference type="RefSeq" id="WP_249317290.1">
    <property type="nucleotide sequence ID" value="NZ_JACRSR010000005.1"/>
</dbReference>
<dbReference type="CDD" id="cd04725">
    <property type="entry name" value="OMP_decarboxylase_like"/>
    <property type="match status" value="1"/>
</dbReference>
<evidence type="ECO:0000256" key="4">
    <source>
        <dbReference type="ARBA" id="ARBA00022975"/>
    </source>
</evidence>
<dbReference type="PANTHER" id="PTHR43375:SF1">
    <property type="entry name" value="OROTIDINE 5'-PHOSPHATE DECARBOXYLASE"/>
    <property type="match status" value="1"/>
</dbReference>
<proteinExistence type="inferred from homology"/>
<dbReference type="PROSITE" id="PS00156">
    <property type="entry name" value="OMPDECASE"/>
    <property type="match status" value="1"/>
</dbReference>
<comment type="caution">
    <text evidence="9">The sequence shown here is derived from an EMBL/GenBank/DDBJ whole genome shotgun (WGS) entry which is preliminary data.</text>
</comment>
<keyword evidence="3 7" id="KW-0210">Decarboxylase</keyword>
<accession>A0A926HPZ2</accession>
<evidence type="ECO:0000256" key="1">
    <source>
        <dbReference type="ARBA" id="ARBA00004861"/>
    </source>
</evidence>
<keyword evidence="5 7" id="KW-0456">Lyase</keyword>
<keyword evidence="10" id="KW-1185">Reference proteome</keyword>
<feature type="active site" description="Proton donor" evidence="7">
    <location>
        <position position="102"/>
    </location>
</feature>
<comment type="catalytic activity">
    <reaction evidence="6 7">
        <text>orotidine 5'-phosphate + H(+) = UMP + CO2</text>
        <dbReference type="Rhea" id="RHEA:11596"/>
        <dbReference type="ChEBI" id="CHEBI:15378"/>
        <dbReference type="ChEBI" id="CHEBI:16526"/>
        <dbReference type="ChEBI" id="CHEBI:57538"/>
        <dbReference type="ChEBI" id="CHEBI:57865"/>
        <dbReference type="EC" id="4.1.1.23"/>
    </reaction>
</comment>
<dbReference type="InterPro" id="IPR013785">
    <property type="entry name" value="Aldolase_TIM"/>
</dbReference>
<evidence type="ECO:0000256" key="5">
    <source>
        <dbReference type="ARBA" id="ARBA00023239"/>
    </source>
</evidence>